<comment type="caution">
    <text evidence="2">The sequence shown here is derived from an EMBL/GenBank/DDBJ whole genome shotgun (WGS) entry which is preliminary data.</text>
</comment>
<proteinExistence type="predicted"/>
<dbReference type="PANTHER" id="PTHR36325">
    <property type="entry name" value="MYOSIN-2 HEAVY CHAIN-LIKE PROTEIN"/>
    <property type="match status" value="1"/>
</dbReference>
<dbReference type="AlphaFoldDB" id="A0A9D4ZAT0"/>
<dbReference type="Proteomes" id="UP000886520">
    <property type="component" value="Chromosome 18"/>
</dbReference>
<accession>A0A9D4ZAT0</accession>
<protein>
    <submittedName>
        <fullName evidence="2">Uncharacterized protein</fullName>
    </submittedName>
</protein>
<dbReference type="OrthoDB" id="2019579at2759"/>
<dbReference type="PANTHER" id="PTHR36325:SF1">
    <property type="entry name" value="MYOSIN-2 HEAVY CHAIN-LIKE PROTEIN"/>
    <property type="match status" value="1"/>
</dbReference>
<name>A0A9D4ZAT0_ADICA</name>
<evidence type="ECO:0000313" key="2">
    <source>
        <dbReference type="EMBL" id="KAI5065906.1"/>
    </source>
</evidence>
<organism evidence="2 3">
    <name type="scientific">Adiantum capillus-veneris</name>
    <name type="common">Maidenhair fern</name>
    <dbReference type="NCBI Taxonomy" id="13818"/>
    <lineage>
        <taxon>Eukaryota</taxon>
        <taxon>Viridiplantae</taxon>
        <taxon>Streptophyta</taxon>
        <taxon>Embryophyta</taxon>
        <taxon>Tracheophyta</taxon>
        <taxon>Polypodiopsida</taxon>
        <taxon>Polypodiidae</taxon>
        <taxon>Polypodiales</taxon>
        <taxon>Pteridineae</taxon>
        <taxon>Pteridaceae</taxon>
        <taxon>Vittarioideae</taxon>
        <taxon>Adiantum</taxon>
    </lineage>
</organism>
<keyword evidence="3" id="KW-1185">Reference proteome</keyword>
<feature type="region of interest" description="Disordered" evidence="1">
    <location>
        <begin position="542"/>
        <end position="561"/>
    </location>
</feature>
<evidence type="ECO:0000313" key="3">
    <source>
        <dbReference type="Proteomes" id="UP000886520"/>
    </source>
</evidence>
<dbReference type="EMBL" id="JABFUD020000018">
    <property type="protein sequence ID" value="KAI5065906.1"/>
    <property type="molecule type" value="Genomic_DNA"/>
</dbReference>
<feature type="region of interest" description="Disordered" evidence="1">
    <location>
        <begin position="407"/>
        <end position="459"/>
    </location>
</feature>
<reference evidence="2" key="1">
    <citation type="submission" date="2021-01" db="EMBL/GenBank/DDBJ databases">
        <title>Adiantum capillus-veneris genome.</title>
        <authorList>
            <person name="Fang Y."/>
            <person name="Liao Q."/>
        </authorList>
    </citation>
    <scope>NUCLEOTIDE SEQUENCE</scope>
    <source>
        <strain evidence="2">H3</strain>
        <tissue evidence="2">Leaf</tissue>
    </source>
</reference>
<evidence type="ECO:0000256" key="1">
    <source>
        <dbReference type="SAM" id="MobiDB-lite"/>
    </source>
</evidence>
<feature type="region of interest" description="Disordered" evidence="1">
    <location>
        <begin position="590"/>
        <end position="613"/>
    </location>
</feature>
<feature type="region of interest" description="Disordered" evidence="1">
    <location>
        <begin position="856"/>
        <end position="881"/>
    </location>
</feature>
<feature type="compositionally biased region" description="Basic and acidic residues" evidence="1">
    <location>
        <begin position="542"/>
        <end position="559"/>
    </location>
</feature>
<feature type="compositionally biased region" description="Polar residues" evidence="1">
    <location>
        <begin position="816"/>
        <end position="825"/>
    </location>
</feature>
<sequence>MPVSFNAQVFLFLPAAPWSSSVYPLQLVRHPCTWVSNRCYDRFLQPVAVRHFEFSTTVSPRLAERLLPNVPARLALSFPDIVTLDSAEEGKLGLQLDTAPQTRIPASSSTMVLNIDSEGASLALPVSPEEKQGVDARRSNGALWFRLSPNAAGSPLDDHCQTSQTVLRASASSLPNGKDRFHAVQKGAGVGKHANSRGVGRANKLAQLEVAAEHIGASSHRVLLSSPRLLRSPGRKKSPIRWFPRKKTESYLERKIRMLQEKDGKVASLDETLGAANLHLSRIEREKLAAQAAATEAMNLRKGALVEASWCRILKLAGIPCKPAILELQKAEKKATSALAEAEKHGVILHHGPPERESSSEAVTASLDTAFDVDKEVTAAIKAALSHVSTTGEGECDIVINRSSDAATEGFSEAESQSDPETKEECIHEGQLVQDASESPRKSLSSRSRSQKQDKHGSLASVMVSRISDLSLEHQTALAGIVATRGLSELLKNQSLEQELNEKHLAELSDCKAAHNLGSLNESSDLGSILVKHVSRLQREVQAAKDTSRHSQVEGEKRSGGRLQRVAHVEGLDQILVKHVSKLEKEKLAAAQASRKMPPLTSGLAESPTKSCMQNEPCKEIEEHGHNSVERDRKTLLEVTNTPYCSTSLDSILVKHVSVLEKEKRLASKLQEFTTYTDTKAANVNNLHSECGITNDVQGAIVQPDSNTAISSGRNCGSDTLANEWIPNDSQLKCKQRPNSSDIPGLGSILVKHVSRLEKEKQMALLSQDVGRKIQKPKHTCEVGLGDMLVKRLSRLEIEKAKSLESRENEFENDESSCPATLQRASENDKTGQAAHCADPPWRVSRAQKSRQLVGTWGGPSMLHEPPSIRSNASRRKSLREKQLEEAWGGVSLGTALKRHVSKLEKEQAVWRRAEEEARQRSTLQR</sequence>
<gene>
    <name evidence="2" type="ORF">GOP47_0018530</name>
</gene>
<feature type="region of interest" description="Disordered" evidence="1">
    <location>
        <begin position="804"/>
        <end position="840"/>
    </location>
</feature>